<organism evidence="1 2">
    <name type="scientific">Psychromonas arctica</name>
    <dbReference type="NCBI Taxonomy" id="168275"/>
    <lineage>
        <taxon>Bacteria</taxon>
        <taxon>Pseudomonadati</taxon>
        <taxon>Pseudomonadota</taxon>
        <taxon>Gammaproteobacteria</taxon>
        <taxon>Alteromonadales</taxon>
        <taxon>Psychromonadaceae</taxon>
        <taxon>Psychromonas</taxon>
    </lineage>
</organism>
<evidence type="ECO:0000313" key="1">
    <source>
        <dbReference type="EMBL" id="MEL0658718.1"/>
    </source>
</evidence>
<dbReference type="EMBL" id="JBAKBA010000010">
    <property type="protein sequence ID" value="MEL0658718.1"/>
    <property type="molecule type" value="Genomic_DNA"/>
</dbReference>
<gene>
    <name evidence="1" type="ORF">V6255_06135</name>
</gene>
<sequence>MATAIHKVKLALPDIEVIENCDDEAVAHYIETHLLNGTEI</sequence>
<proteinExistence type="predicted"/>
<dbReference type="RefSeq" id="WP_341627359.1">
    <property type="nucleotide sequence ID" value="NZ_JBAKBA010000010.1"/>
</dbReference>
<keyword evidence="2" id="KW-1185">Reference proteome</keyword>
<reference evidence="1 2" key="1">
    <citation type="submission" date="2024-02" db="EMBL/GenBank/DDBJ databases">
        <title>Bacteria isolated from the canopy kelp, Nereocystis luetkeana.</title>
        <authorList>
            <person name="Pfister C.A."/>
            <person name="Younker I.T."/>
            <person name="Light S.H."/>
        </authorList>
    </citation>
    <scope>NUCLEOTIDE SEQUENCE [LARGE SCALE GENOMIC DNA]</scope>
    <source>
        <strain evidence="1 2">TI.2.07</strain>
    </source>
</reference>
<accession>A0ABU9HAF7</accession>
<protein>
    <submittedName>
        <fullName evidence="1">Uncharacterized protein</fullName>
    </submittedName>
</protein>
<name>A0ABU9HAF7_9GAMM</name>
<dbReference type="Proteomes" id="UP001366060">
    <property type="component" value="Unassembled WGS sequence"/>
</dbReference>
<evidence type="ECO:0000313" key="2">
    <source>
        <dbReference type="Proteomes" id="UP001366060"/>
    </source>
</evidence>
<comment type="caution">
    <text evidence="1">The sequence shown here is derived from an EMBL/GenBank/DDBJ whole genome shotgun (WGS) entry which is preliminary data.</text>
</comment>